<gene>
    <name evidence="2" type="ORF">H8S62_12395</name>
</gene>
<dbReference type="AlphaFoldDB" id="A0A8J6M8E4"/>
<name>A0A8J6M8E4_9FIRM</name>
<dbReference type="Gene3D" id="3.30.450.20">
    <property type="entry name" value="PAS domain"/>
    <property type="match status" value="2"/>
</dbReference>
<protein>
    <submittedName>
        <fullName evidence="2">PAS domain-containing protein</fullName>
    </submittedName>
</protein>
<dbReference type="SUPFAM" id="SSF55785">
    <property type="entry name" value="PYP-like sensor domain (PAS domain)"/>
    <property type="match status" value="2"/>
</dbReference>
<accession>A0A8J6M8E4</accession>
<dbReference type="CDD" id="cd00130">
    <property type="entry name" value="PAS"/>
    <property type="match status" value="1"/>
</dbReference>
<comment type="caution">
    <text evidence="2">The sequence shown here is derived from an EMBL/GenBank/DDBJ whole genome shotgun (WGS) entry which is preliminary data.</text>
</comment>
<dbReference type="Proteomes" id="UP000607645">
    <property type="component" value="Unassembled WGS sequence"/>
</dbReference>
<keyword evidence="3" id="KW-1185">Reference proteome</keyword>
<dbReference type="InterPro" id="IPR000014">
    <property type="entry name" value="PAS"/>
</dbReference>
<dbReference type="InterPro" id="IPR013655">
    <property type="entry name" value="PAS_fold_3"/>
</dbReference>
<reference evidence="2" key="1">
    <citation type="submission" date="2020-08" db="EMBL/GenBank/DDBJ databases">
        <title>Genome public.</title>
        <authorList>
            <person name="Liu C."/>
            <person name="Sun Q."/>
        </authorList>
    </citation>
    <scope>NUCLEOTIDE SEQUENCE</scope>
    <source>
        <strain evidence="2">NSJ-52</strain>
    </source>
</reference>
<dbReference type="EMBL" id="JACOPQ010000009">
    <property type="protein sequence ID" value="MBC5737807.1"/>
    <property type="molecule type" value="Genomic_DNA"/>
</dbReference>
<proteinExistence type="predicted"/>
<sequence>METVHPDFTAPTDLGALPCGFCRLRPDGPAALCRANESFFALFGYTPGEAADAGFTSLAFAVTPADWPMARAALSDGLRAGGPFQFSFRAAHRSGLTRWVLLRLQPAGGGEFLDGAALDVTDEKSAPPSPPEDGGHADLLRRHLNLGRRLESACYRAIMELSGLLLMEADLETGVYYASPGADSFAFYPRLGRDGNHYMLTPELVHPEDWILAEALSQTVRRGAASSRACLRLLLTEGDYRRCYLAVNVLRNPGGSITRSLVTVLPADAVS</sequence>
<feature type="domain" description="PAS fold-3" evidence="1">
    <location>
        <begin position="35"/>
        <end position="106"/>
    </location>
</feature>
<dbReference type="Pfam" id="PF08447">
    <property type="entry name" value="PAS_3"/>
    <property type="match status" value="1"/>
</dbReference>
<evidence type="ECO:0000313" key="2">
    <source>
        <dbReference type="EMBL" id="MBC5737807.1"/>
    </source>
</evidence>
<dbReference type="InterPro" id="IPR035965">
    <property type="entry name" value="PAS-like_dom_sf"/>
</dbReference>
<organism evidence="2 3">
    <name type="scientific">Lawsonibacter faecis</name>
    <dbReference type="NCBI Taxonomy" id="2763052"/>
    <lineage>
        <taxon>Bacteria</taxon>
        <taxon>Bacillati</taxon>
        <taxon>Bacillota</taxon>
        <taxon>Clostridia</taxon>
        <taxon>Eubacteriales</taxon>
        <taxon>Oscillospiraceae</taxon>
        <taxon>Lawsonibacter</taxon>
    </lineage>
</organism>
<evidence type="ECO:0000259" key="1">
    <source>
        <dbReference type="Pfam" id="PF08447"/>
    </source>
</evidence>
<dbReference type="RefSeq" id="WP_186919615.1">
    <property type="nucleotide sequence ID" value="NZ_JACOPQ010000009.1"/>
</dbReference>
<evidence type="ECO:0000313" key="3">
    <source>
        <dbReference type="Proteomes" id="UP000607645"/>
    </source>
</evidence>